<evidence type="ECO:0000256" key="1">
    <source>
        <dbReference type="ARBA" id="ARBA00006817"/>
    </source>
</evidence>
<accession>A0A7W2D2R9</accession>
<dbReference type="PANTHER" id="PTHR35176">
    <property type="entry name" value="HEME OXYGENASE HI_0854-RELATED"/>
    <property type="match status" value="1"/>
</dbReference>
<evidence type="ECO:0000313" key="4">
    <source>
        <dbReference type="EMBL" id="MBA4863712.1"/>
    </source>
</evidence>
<dbReference type="GO" id="GO:0016627">
    <property type="term" value="F:oxidoreductase activity, acting on the CH-CH group of donors"/>
    <property type="evidence" value="ECO:0007669"/>
    <property type="project" value="TreeGrafter"/>
</dbReference>
<dbReference type="GO" id="GO:0005829">
    <property type="term" value="C:cytosol"/>
    <property type="evidence" value="ECO:0007669"/>
    <property type="project" value="TreeGrafter"/>
</dbReference>
<keyword evidence="2 4" id="KW-0560">Oxidoreductase</keyword>
<gene>
    <name evidence="4" type="ORF">H1V43_20455</name>
</gene>
<comment type="caution">
    <text evidence="4">The sequence shown here is derived from an EMBL/GenBank/DDBJ whole genome shotgun (WGS) entry which is preliminary data.</text>
</comment>
<dbReference type="Gene3D" id="3.30.530.20">
    <property type="match status" value="1"/>
</dbReference>
<dbReference type="InterPro" id="IPR012349">
    <property type="entry name" value="Split_barrel_FMN-bd"/>
</dbReference>
<evidence type="ECO:0000259" key="3">
    <source>
        <dbReference type="Pfam" id="PF08327"/>
    </source>
</evidence>
<dbReference type="PANTHER" id="PTHR35176:SF11">
    <property type="entry name" value="PYRIDOXAMINE 5'-PHOSPHATE OXIDASE FAMILY PROTEIN"/>
    <property type="match status" value="1"/>
</dbReference>
<dbReference type="CDD" id="cd07814">
    <property type="entry name" value="SRPBCC_CalC_Aha1-like"/>
    <property type="match status" value="1"/>
</dbReference>
<reference evidence="4 5" key="1">
    <citation type="submission" date="2020-07" db="EMBL/GenBank/DDBJ databases">
        <title>Streptomyces isolated from Indian soil.</title>
        <authorList>
            <person name="Mandal S."/>
            <person name="Maiti P.K."/>
        </authorList>
    </citation>
    <scope>NUCLEOTIDE SEQUENCE [LARGE SCALE GENOMIC DNA]</scope>
    <source>
        <strain evidence="4 5">PSKA54</strain>
    </source>
</reference>
<dbReference type="SUPFAM" id="SSF50475">
    <property type="entry name" value="FMN-binding split barrel"/>
    <property type="match status" value="1"/>
</dbReference>
<dbReference type="Pfam" id="PF08327">
    <property type="entry name" value="AHSA1"/>
    <property type="match status" value="1"/>
</dbReference>
<organism evidence="4 5">
    <name type="scientific">Streptomyces himalayensis subsp. aureolus</name>
    <dbReference type="NCBI Taxonomy" id="2758039"/>
    <lineage>
        <taxon>Bacteria</taxon>
        <taxon>Bacillati</taxon>
        <taxon>Actinomycetota</taxon>
        <taxon>Actinomycetes</taxon>
        <taxon>Kitasatosporales</taxon>
        <taxon>Streptomycetaceae</taxon>
        <taxon>Streptomyces</taxon>
        <taxon>Streptomyces himalayensis</taxon>
    </lineage>
</organism>
<dbReference type="EC" id="1.-.-.-" evidence="4"/>
<dbReference type="EMBL" id="JACEQY010000022">
    <property type="protein sequence ID" value="MBA4863712.1"/>
    <property type="molecule type" value="Genomic_DNA"/>
</dbReference>
<dbReference type="GO" id="GO:0070967">
    <property type="term" value="F:coenzyme F420 binding"/>
    <property type="evidence" value="ECO:0007669"/>
    <property type="project" value="TreeGrafter"/>
</dbReference>
<dbReference type="InterPro" id="IPR013538">
    <property type="entry name" value="ASHA1/2-like_C"/>
</dbReference>
<comment type="similarity">
    <text evidence="1">Belongs to the AHA1 family.</text>
</comment>
<name>A0A7W2D2R9_9ACTN</name>
<dbReference type="Gene3D" id="2.30.110.10">
    <property type="entry name" value="Electron Transport, Fmn-binding Protein, Chain A"/>
    <property type="match status" value="1"/>
</dbReference>
<dbReference type="SUPFAM" id="SSF55961">
    <property type="entry name" value="Bet v1-like"/>
    <property type="match status" value="1"/>
</dbReference>
<protein>
    <submittedName>
        <fullName evidence="4">PPOX class F420-dependent oxidoreductase</fullName>
        <ecNumber evidence="4">1.-.-.-</ecNumber>
    </submittedName>
</protein>
<evidence type="ECO:0000256" key="2">
    <source>
        <dbReference type="ARBA" id="ARBA00023002"/>
    </source>
</evidence>
<keyword evidence="5" id="KW-1185">Reference proteome</keyword>
<feature type="domain" description="Activator of Hsp90 ATPase homologue 1/2-like C-terminal" evidence="3">
    <location>
        <begin position="3"/>
        <end position="59"/>
    </location>
</feature>
<dbReference type="Proteomes" id="UP000586976">
    <property type="component" value="Unassembled WGS sequence"/>
</dbReference>
<sequence length="205" mass="22803">MTDPERMISYTFAEGSLDTTITWRLEPEGNGTRLFLEHAGFDLDSPMGKAAFDGMGRGWPARRYRSRTRRYVISQATMDHTLTARLASGKYLLVTSYRRNGSPVSTPVWVVQDGTALGVWTTADSWKVKRIRHRADVLVGPCDLRGNPTGEQVPATAEICDQTVTARYRALIARKYGLIGRLTLLGSRLRRGLTGTVGIRISLTE</sequence>
<dbReference type="InterPro" id="IPR019965">
    <property type="entry name" value="PPOX_F420-dep_Rv2061_put"/>
</dbReference>
<dbReference type="NCBIfam" id="TIGR03666">
    <property type="entry name" value="Rv2061_F420"/>
    <property type="match status" value="1"/>
</dbReference>
<dbReference type="InterPro" id="IPR052019">
    <property type="entry name" value="F420H2_bilvrd_red/Heme_oxyg"/>
</dbReference>
<evidence type="ECO:0000313" key="5">
    <source>
        <dbReference type="Proteomes" id="UP000586976"/>
    </source>
</evidence>
<dbReference type="AlphaFoldDB" id="A0A7W2D2R9"/>
<dbReference type="InterPro" id="IPR023393">
    <property type="entry name" value="START-like_dom_sf"/>
</dbReference>
<proteinExistence type="inferred from homology"/>